<dbReference type="Proteomes" id="UP000305067">
    <property type="component" value="Unassembled WGS sequence"/>
</dbReference>
<accession>A0A5C3R169</accession>
<dbReference type="PANTHER" id="PTHR47369:SF2">
    <property type="entry name" value="BTB_POZ DOMAIN-CONTAINING PROTEIN 2"/>
    <property type="match status" value="1"/>
</dbReference>
<evidence type="ECO:0000259" key="2">
    <source>
        <dbReference type="PROSITE" id="PS50097"/>
    </source>
</evidence>
<dbReference type="EMBL" id="ML178814">
    <property type="protein sequence ID" value="TFL07358.1"/>
    <property type="molecule type" value="Genomic_DNA"/>
</dbReference>
<dbReference type="InterPro" id="IPR000210">
    <property type="entry name" value="BTB/POZ_dom"/>
</dbReference>
<dbReference type="AlphaFoldDB" id="A0A5C3R169"/>
<protein>
    <recommendedName>
        <fullName evidence="2">BTB domain-containing protein</fullName>
    </recommendedName>
</protein>
<dbReference type="SUPFAM" id="SSF54695">
    <property type="entry name" value="POZ domain"/>
    <property type="match status" value="1"/>
</dbReference>
<gene>
    <name evidence="3" type="ORF">BDV98DRAFT_538993</name>
</gene>
<feature type="domain" description="BTB" evidence="2">
    <location>
        <begin position="63"/>
        <end position="123"/>
    </location>
</feature>
<evidence type="ECO:0000256" key="1">
    <source>
        <dbReference type="SAM" id="MobiDB-lite"/>
    </source>
</evidence>
<organism evidence="3 4">
    <name type="scientific">Pterulicium gracile</name>
    <dbReference type="NCBI Taxonomy" id="1884261"/>
    <lineage>
        <taxon>Eukaryota</taxon>
        <taxon>Fungi</taxon>
        <taxon>Dikarya</taxon>
        <taxon>Basidiomycota</taxon>
        <taxon>Agaricomycotina</taxon>
        <taxon>Agaricomycetes</taxon>
        <taxon>Agaricomycetidae</taxon>
        <taxon>Agaricales</taxon>
        <taxon>Pleurotineae</taxon>
        <taxon>Pterulaceae</taxon>
        <taxon>Pterulicium</taxon>
    </lineage>
</organism>
<dbReference type="OrthoDB" id="6359943at2759"/>
<name>A0A5C3R169_9AGAR</name>
<reference evidence="3 4" key="1">
    <citation type="journal article" date="2019" name="Nat. Ecol. Evol.">
        <title>Megaphylogeny resolves global patterns of mushroom evolution.</title>
        <authorList>
            <person name="Varga T."/>
            <person name="Krizsan K."/>
            <person name="Foldi C."/>
            <person name="Dima B."/>
            <person name="Sanchez-Garcia M."/>
            <person name="Sanchez-Ramirez S."/>
            <person name="Szollosi G.J."/>
            <person name="Szarkandi J.G."/>
            <person name="Papp V."/>
            <person name="Albert L."/>
            <person name="Andreopoulos W."/>
            <person name="Angelini C."/>
            <person name="Antonin V."/>
            <person name="Barry K.W."/>
            <person name="Bougher N.L."/>
            <person name="Buchanan P."/>
            <person name="Buyck B."/>
            <person name="Bense V."/>
            <person name="Catcheside P."/>
            <person name="Chovatia M."/>
            <person name="Cooper J."/>
            <person name="Damon W."/>
            <person name="Desjardin D."/>
            <person name="Finy P."/>
            <person name="Geml J."/>
            <person name="Haridas S."/>
            <person name="Hughes K."/>
            <person name="Justo A."/>
            <person name="Karasinski D."/>
            <person name="Kautmanova I."/>
            <person name="Kiss B."/>
            <person name="Kocsube S."/>
            <person name="Kotiranta H."/>
            <person name="LaButti K.M."/>
            <person name="Lechner B.E."/>
            <person name="Liimatainen K."/>
            <person name="Lipzen A."/>
            <person name="Lukacs Z."/>
            <person name="Mihaltcheva S."/>
            <person name="Morgado L.N."/>
            <person name="Niskanen T."/>
            <person name="Noordeloos M.E."/>
            <person name="Ohm R.A."/>
            <person name="Ortiz-Santana B."/>
            <person name="Ovrebo C."/>
            <person name="Racz N."/>
            <person name="Riley R."/>
            <person name="Savchenko A."/>
            <person name="Shiryaev A."/>
            <person name="Soop K."/>
            <person name="Spirin V."/>
            <person name="Szebenyi C."/>
            <person name="Tomsovsky M."/>
            <person name="Tulloss R.E."/>
            <person name="Uehling J."/>
            <person name="Grigoriev I.V."/>
            <person name="Vagvolgyi C."/>
            <person name="Papp T."/>
            <person name="Martin F.M."/>
            <person name="Miettinen O."/>
            <person name="Hibbett D.S."/>
            <person name="Nagy L.G."/>
        </authorList>
    </citation>
    <scope>NUCLEOTIDE SEQUENCE [LARGE SCALE GENOMIC DNA]</scope>
    <source>
        <strain evidence="3 4">CBS 309.79</strain>
    </source>
</reference>
<evidence type="ECO:0000313" key="4">
    <source>
        <dbReference type="Proteomes" id="UP000305067"/>
    </source>
</evidence>
<feature type="compositionally biased region" description="Polar residues" evidence="1">
    <location>
        <begin position="22"/>
        <end position="34"/>
    </location>
</feature>
<feature type="compositionally biased region" description="Polar residues" evidence="1">
    <location>
        <begin position="1"/>
        <end position="14"/>
    </location>
</feature>
<dbReference type="PANTHER" id="PTHR47369">
    <property type="entry name" value="BTB/POZ DOMAIN-CONTAINING PROTEIN"/>
    <property type="match status" value="1"/>
</dbReference>
<dbReference type="Gene3D" id="3.30.710.10">
    <property type="entry name" value="Potassium Channel Kv1.1, Chain A"/>
    <property type="match status" value="1"/>
</dbReference>
<feature type="region of interest" description="Disordered" evidence="1">
    <location>
        <begin position="1"/>
        <end position="35"/>
    </location>
</feature>
<evidence type="ECO:0000313" key="3">
    <source>
        <dbReference type="EMBL" id="TFL07358.1"/>
    </source>
</evidence>
<sequence length="309" mass="33694">MNFGSSNGPSSQNGAADHHHSPSPSQTAPSQNDYSADASVFQSHDQRIVDHISQNGFQSGQYADVFLHVHQTTFRLHSLIVSQSPYFLAHLSQGNEICVDSGSASQVTLEGLRIALSYLYSSKALHEIQPSNAREALAAACLLGGMDELCSYSYEMCVRSLTPESIDEWIKFVDGMPSSQEAAEAHLLGQYAPKLQQRVFDYLVKTLPDVLLQAADGRSKLVHIYSGAPFDIFKAALESTSFKTEPNGAASSSVHRRFKFAKDCIDLRKRGISQGTDESVVVAFGGKLGGAGNIHITRKVRKRPLYKVS</sequence>
<proteinExistence type="predicted"/>
<dbReference type="InterPro" id="IPR011333">
    <property type="entry name" value="SKP1/BTB/POZ_sf"/>
</dbReference>
<dbReference type="PROSITE" id="PS50097">
    <property type="entry name" value="BTB"/>
    <property type="match status" value="1"/>
</dbReference>
<keyword evidence="4" id="KW-1185">Reference proteome</keyword>